<evidence type="ECO:0000313" key="3">
    <source>
        <dbReference type="Proteomes" id="UP001642360"/>
    </source>
</evidence>
<keyword evidence="3" id="KW-1185">Reference proteome</keyword>
<proteinExistence type="predicted"/>
<sequence length="180" mass="21261">MESTETQIEGRTKDSRRRLRIWKCCDGSDLDLGNSENVEDYVGDLKIKKQSDQENQDQKQKMALNQESVALKLILDELETEIPRLQVHLARLTQQKEELVEMFQQLEFELEKQKQRNSDMKMVEPADHELRDKIKSVLESQPKKPKTKMESTLNQILGKVKDSRRCLRIWKCWDAEMTLK</sequence>
<comment type="caution">
    <text evidence="2">The sequence shown here is derived from an EMBL/GenBank/DDBJ whole genome shotgun (WGS) entry which is preliminary data.</text>
</comment>
<organism evidence="2 3">
    <name type="scientific">Ilex paraguariensis</name>
    <name type="common">yerba mate</name>
    <dbReference type="NCBI Taxonomy" id="185542"/>
    <lineage>
        <taxon>Eukaryota</taxon>
        <taxon>Viridiplantae</taxon>
        <taxon>Streptophyta</taxon>
        <taxon>Embryophyta</taxon>
        <taxon>Tracheophyta</taxon>
        <taxon>Spermatophyta</taxon>
        <taxon>Magnoliopsida</taxon>
        <taxon>eudicotyledons</taxon>
        <taxon>Gunneridae</taxon>
        <taxon>Pentapetalae</taxon>
        <taxon>asterids</taxon>
        <taxon>campanulids</taxon>
        <taxon>Aquifoliales</taxon>
        <taxon>Aquifoliaceae</taxon>
        <taxon>Ilex</taxon>
    </lineage>
</organism>
<evidence type="ECO:0000313" key="2">
    <source>
        <dbReference type="EMBL" id="CAK9170599.1"/>
    </source>
</evidence>
<dbReference type="AlphaFoldDB" id="A0ABC8TMA1"/>
<dbReference type="EMBL" id="CAUOFW020005527">
    <property type="protein sequence ID" value="CAK9170599.1"/>
    <property type="molecule type" value="Genomic_DNA"/>
</dbReference>
<accession>A0ABC8TMA1</accession>
<feature type="coiled-coil region" evidence="1">
    <location>
        <begin position="61"/>
        <end position="116"/>
    </location>
</feature>
<gene>
    <name evidence="2" type="ORF">ILEXP_LOCUS40096</name>
</gene>
<evidence type="ECO:0000256" key="1">
    <source>
        <dbReference type="SAM" id="Coils"/>
    </source>
</evidence>
<name>A0ABC8TMA1_9AQUA</name>
<reference evidence="2 3" key="1">
    <citation type="submission" date="2024-02" db="EMBL/GenBank/DDBJ databases">
        <authorList>
            <person name="Vignale AGUSTIN F."/>
            <person name="Sosa J E."/>
            <person name="Modenutti C."/>
        </authorList>
    </citation>
    <scope>NUCLEOTIDE SEQUENCE [LARGE SCALE GENOMIC DNA]</scope>
</reference>
<keyword evidence="1" id="KW-0175">Coiled coil</keyword>
<dbReference type="Proteomes" id="UP001642360">
    <property type="component" value="Unassembled WGS sequence"/>
</dbReference>
<protein>
    <submittedName>
        <fullName evidence="2">Uncharacterized protein</fullName>
    </submittedName>
</protein>